<protein>
    <submittedName>
        <fullName evidence="2">Uncharacterized protein</fullName>
    </submittedName>
</protein>
<reference evidence="2" key="2">
    <citation type="submission" date="2020-11" db="EMBL/GenBank/DDBJ databases">
        <authorList>
            <consortium name="DOE Joint Genome Institute"/>
            <person name="Kuo A."/>
            <person name="Miyauchi S."/>
            <person name="Kiss E."/>
            <person name="Drula E."/>
            <person name="Kohler A."/>
            <person name="Sanchez-Garcia M."/>
            <person name="Andreopoulos B."/>
            <person name="Barry K.W."/>
            <person name="Bonito G."/>
            <person name="Buee M."/>
            <person name="Carver A."/>
            <person name="Chen C."/>
            <person name="Cichocki N."/>
            <person name="Clum A."/>
            <person name="Culley D."/>
            <person name="Crous P.W."/>
            <person name="Fauchery L."/>
            <person name="Girlanda M."/>
            <person name="Hayes R."/>
            <person name="Keri Z."/>
            <person name="Labutti K."/>
            <person name="Lipzen A."/>
            <person name="Lombard V."/>
            <person name="Magnuson J."/>
            <person name="Maillard F."/>
            <person name="Morin E."/>
            <person name="Murat C."/>
            <person name="Nolan M."/>
            <person name="Ohm R."/>
            <person name="Pangilinan J."/>
            <person name="Pereira M."/>
            <person name="Perotto S."/>
            <person name="Peter M."/>
            <person name="Riley R."/>
            <person name="Sitrit Y."/>
            <person name="Stielow B."/>
            <person name="Szollosi G."/>
            <person name="Zifcakova L."/>
            <person name="Stursova M."/>
            <person name="Spatafora J.W."/>
            <person name="Tedersoo L."/>
            <person name="Vaario L.-M."/>
            <person name="Yamada A."/>
            <person name="Yan M."/>
            <person name="Wang P."/>
            <person name="Xu J."/>
            <person name="Bruns T."/>
            <person name="Baldrian P."/>
            <person name="Vilgalys R."/>
            <person name="Henrissat B."/>
            <person name="Grigoriev I.V."/>
            <person name="Hibbett D."/>
            <person name="Nagy L.G."/>
            <person name="Martin F.M."/>
        </authorList>
    </citation>
    <scope>NUCLEOTIDE SEQUENCE</scope>
    <source>
        <strain evidence="2">UH-Tt-Lm1</strain>
    </source>
</reference>
<gene>
    <name evidence="2" type="ORF">BJ322DRAFT_1002135</name>
</gene>
<feature type="chain" id="PRO_5040387974" evidence="1">
    <location>
        <begin position="21"/>
        <end position="257"/>
    </location>
</feature>
<keyword evidence="3" id="KW-1185">Reference proteome</keyword>
<organism evidence="2 3">
    <name type="scientific">Thelephora terrestris</name>
    <dbReference type="NCBI Taxonomy" id="56493"/>
    <lineage>
        <taxon>Eukaryota</taxon>
        <taxon>Fungi</taxon>
        <taxon>Dikarya</taxon>
        <taxon>Basidiomycota</taxon>
        <taxon>Agaricomycotina</taxon>
        <taxon>Agaricomycetes</taxon>
        <taxon>Thelephorales</taxon>
        <taxon>Thelephoraceae</taxon>
        <taxon>Thelephora</taxon>
    </lineage>
</organism>
<evidence type="ECO:0000313" key="2">
    <source>
        <dbReference type="EMBL" id="KAF9788637.1"/>
    </source>
</evidence>
<dbReference type="Proteomes" id="UP000736335">
    <property type="component" value="Unassembled WGS sequence"/>
</dbReference>
<evidence type="ECO:0000256" key="1">
    <source>
        <dbReference type="SAM" id="SignalP"/>
    </source>
</evidence>
<keyword evidence="1" id="KW-0732">Signal</keyword>
<comment type="caution">
    <text evidence="2">The sequence shown here is derived from an EMBL/GenBank/DDBJ whole genome shotgun (WGS) entry which is preliminary data.</text>
</comment>
<evidence type="ECO:0000313" key="3">
    <source>
        <dbReference type="Proteomes" id="UP000736335"/>
    </source>
</evidence>
<dbReference type="EMBL" id="WIUZ02000004">
    <property type="protein sequence ID" value="KAF9788637.1"/>
    <property type="molecule type" value="Genomic_DNA"/>
</dbReference>
<name>A0A9P6HKI0_9AGAM</name>
<feature type="signal peptide" evidence="1">
    <location>
        <begin position="1"/>
        <end position="20"/>
    </location>
</feature>
<reference evidence="2" key="1">
    <citation type="journal article" date="2020" name="Nat. Commun.">
        <title>Large-scale genome sequencing of mycorrhizal fungi provides insights into the early evolution of symbiotic traits.</title>
        <authorList>
            <person name="Miyauchi S."/>
            <person name="Kiss E."/>
            <person name="Kuo A."/>
            <person name="Drula E."/>
            <person name="Kohler A."/>
            <person name="Sanchez-Garcia M."/>
            <person name="Morin E."/>
            <person name="Andreopoulos B."/>
            <person name="Barry K.W."/>
            <person name="Bonito G."/>
            <person name="Buee M."/>
            <person name="Carver A."/>
            <person name="Chen C."/>
            <person name="Cichocki N."/>
            <person name="Clum A."/>
            <person name="Culley D."/>
            <person name="Crous P.W."/>
            <person name="Fauchery L."/>
            <person name="Girlanda M."/>
            <person name="Hayes R.D."/>
            <person name="Keri Z."/>
            <person name="LaButti K."/>
            <person name="Lipzen A."/>
            <person name="Lombard V."/>
            <person name="Magnuson J."/>
            <person name="Maillard F."/>
            <person name="Murat C."/>
            <person name="Nolan M."/>
            <person name="Ohm R.A."/>
            <person name="Pangilinan J."/>
            <person name="Pereira M.F."/>
            <person name="Perotto S."/>
            <person name="Peter M."/>
            <person name="Pfister S."/>
            <person name="Riley R."/>
            <person name="Sitrit Y."/>
            <person name="Stielow J.B."/>
            <person name="Szollosi G."/>
            <person name="Zifcakova L."/>
            <person name="Stursova M."/>
            <person name="Spatafora J.W."/>
            <person name="Tedersoo L."/>
            <person name="Vaario L.M."/>
            <person name="Yamada A."/>
            <person name="Yan M."/>
            <person name="Wang P."/>
            <person name="Xu J."/>
            <person name="Bruns T."/>
            <person name="Baldrian P."/>
            <person name="Vilgalys R."/>
            <person name="Dunand C."/>
            <person name="Henrissat B."/>
            <person name="Grigoriev I.V."/>
            <person name="Hibbett D."/>
            <person name="Nagy L.G."/>
            <person name="Martin F.M."/>
        </authorList>
    </citation>
    <scope>NUCLEOTIDE SEQUENCE</scope>
    <source>
        <strain evidence="2">UH-Tt-Lm1</strain>
    </source>
</reference>
<accession>A0A9P6HKI0</accession>
<dbReference type="PROSITE" id="PS51257">
    <property type="entry name" value="PROKAR_LIPOPROTEIN"/>
    <property type="match status" value="1"/>
</dbReference>
<dbReference type="AlphaFoldDB" id="A0A9P6HKI0"/>
<sequence length="257" mass="28733">MLSVLRLLITITFASNIALACEGECVVNVTKYILSNYSTPIYNIFREIAEEIENLVVPPSSRAADRLDYITPLLSSYEGNSYSRMETAIFPSYFHGKCEDPTTGIAPSGCPNPSCSVVCGTPGSMVYHFPKLRRIAFDSVRAMLLENTREGSDTYNSVHKTVMRFTGTRATSNMTTRSIPRIFWARKDLDLLPEFEDMYLMKRADDVGAKLKPILESIPDRLATACGYVGPDEDGSTDELQECSWKTGTVEYILRFP</sequence>
<proteinExistence type="predicted"/>
<dbReference type="OrthoDB" id="3255642at2759"/>